<keyword evidence="3" id="KW-1185">Reference proteome</keyword>
<dbReference type="KEGG" id="cci:CC1G_12913"/>
<dbReference type="InParanoid" id="A8P9L5"/>
<organism evidence="2 3">
    <name type="scientific">Coprinopsis cinerea (strain Okayama-7 / 130 / ATCC MYA-4618 / FGSC 9003)</name>
    <name type="common">Inky cap fungus</name>
    <name type="synonym">Hormographiella aspergillata</name>
    <dbReference type="NCBI Taxonomy" id="240176"/>
    <lineage>
        <taxon>Eukaryota</taxon>
        <taxon>Fungi</taxon>
        <taxon>Dikarya</taxon>
        <taxon>Basidiomycota</taxon>
        <taxon>Agaricomycotina</taxon>
        <taxon>Agaricomycetes</taxon>
        <taxon>Agaricomycetidae</taxon>
        <taxon>Agaricales</taxon>
        <taxon>Agaricineae</taxon>
        <taxon>Psathyrellaceae</taxon>
        <taxon>Coprinopsis</taxon>
    </lineage>
</organism>
<dbReference type="Proteomes" id="UP000001861">
    <property type="component" value="Unassembled WGS sequence"/>
</dbReference>
<dbReference type="GeneID" id="6016424"/>
<dbReference type="RefSeq" id="XP_001839796.1">
    <property type="nucleotide sequence ID" value="XM_001839744.1"/>
</dbReference>
<gene>
    <name evidence="2" type="ORF">CC1G_12913</name>
</gene>
<evidence type="ECO:0000256" key="1">
    <source>
        <dbReference type="SAM" id="MobiDB-lite"/>
    </source>
</evidence>
<accession>A8P9L5</accession>
<proteinExistence type="predicted"/>
<evidence type="ECO:0000313" key="3">
    <source>
        <dbReference type="Proteomes" id="UP000001861"/>
    </source>
</evidence>
<dbReference type="AlphaFoldDB" id="A8P9L5"/>
<dbReference type="EMBL" id="AACS02000011">
    <property type="protein sequence ID" value="EAU82014.1"/>
    <property type="molecule type" value="Genomic_DNA"/>
</dbReference>
<comment type="caution">
    <text evidence="2">The sequence shown here is derived from an EMBL/GenBank/DDBJ whole genome shotgun (WGS) entry which is preliminary data.</text>
</comment>
<sequence>MLTNISVCKDFYAAWQELPPEVQDQILEYLTFRELEAISRTPAFRDDSLEEPPTIVASNVLAARSRKVVVARAKAYLQDFSLPFGPTMEAMRQFSTLWSGSAVLAVGQPVSWQVGDLDFYSPKPYAPLFIEFLQDNGYHYPTSPSEREISPDNTEEPTLGAPQGHHSRPSHIHYLQRASGVPAGSVVSIVEEGDTHHHDFAGPYIHNQGIDAVYSLYNREGKKVNVIQSSTSTAWTPILFFHSTLVMNTINHNGLISLYGEMTFRAQAGLQNYGGQLDPYMEMALDKYRSRGFDIYAACGDFGCPCTTNVHGGYGALCQSAHRFLGDKDTLLMTFDGTRMDLPDTTKWRLGGNYEVIDGLYIEQFPRVEIQEHVVRMYSRGFSPRFAYAMCPVH</sequence>
<dbReference type="OrthoDB" id="2938467at2759"/>
<name>A8P9L5_COPC7</name>
<protein>
    <submittedName>
        <fullName evidence="2">Uncharacterized protein</fullName>
    </submittedName>
</protein>
<feature type="region of interest" description="Disordered" evidence="1">
    <location>
        <begin position="141"/>
        <end position="167"/>
    </location>
</feature>
<dbReference type="VEuPathDB" id="FungiDB:CC1G_12913"/>
<reference evidence="2 3" key="1">
    <citation type="journal article" date="2010" name="Proc. Natl. Acad. Sci. U.S.A.">
        <title>Insights into evolution of multicellular fungi from the assembled chromosomes of the mushroom Coprinopsis cinerea (Coprinus cinereus).</title>
        <authorList>
            <person name="Stajich J.E."/>
            <person name="Wilke S.K."/>
            <person name="Ahren D."/>
            <person name="Au C.H."/>
            <person name="Birren B.W."/>
            <person name="Borodovsky M."/>
            <person name="Burns C."/>
            <person name="Canback B."/>
            <person name="Casselton L.A."/>
            <person name="Cheng C.K."/>
            <person name="Deng J."/>
            <person name="Dietrich F.S."/>
            <person name="Fargo D.C."/>
            <person name="Farman M.L."/>
            <person name="Gathman A.C."/>
            <person name="Goldberg J."/>
            <person name="Guigo R."/>
            <person name="Hoegger P.J."/>
            <person name="Hooker J.B."/>
            <person name="Huggins A."/>
            <person name="James T.Y."/>
            <person name="Kamada T."/>
            <person name="Kilaru S."/>
            <person name="Kodira C."/>
            <person name="Kues U."/>
            <person name="Kupfer D."/>
            <person name="Kwan H.S."/>
            <person name="Lomsadze A."/>
            <person name="Li W."/>
            <person name="Lilly W.W."/>
            <person name="Ma L.J."/>
            <person name="Mackey A.J."/>
            <person name="Manning G."/>
            <person name="Martin F."/>
            <person name="Muraguchi H."/>
            <person name="Natvig D.O."/>
            <person name="Palmerini H."/>
            <person name="Ramesh M.A."/>
            <person name="Rehmeyer C.J."/>
            <person name="Roe B.A."/>
            <person name="Shenoy N."/>
            <person name="Stanke M."/>
            <person name="Ter-Hovhannisyan V."/>
            <person name="Tunlid A."/>
            <person name="Velagapudi R."/>
            <person name="Vision T.J."/>
            <person name="Zeng Q."/>
            <person name="Zolan M.E."/>
            <person name="Pukkila P.J."/>
        </authorList>
    </citation>
    <scope>NUCLEOTIDE SEQUENCE [LARGE SCALE GENOMIC DNA]</scope>
    <source>
        <strain evidence="3">Okayama-7 / 130 / ATCC MYA-4618 / FGSC 9003</strain>
    </source>
</reference>
<evidence type="ECO:0000313" key="2">
    <source>
        <dbReference type="EMBL" id="EAU82014.1"/>
    </source>
</evidence>